<dbReference type="PRINTS" id="PR00175">
    <property type="entry name" value="NAALASMPORT"/>
</dbReference>
<evidence type="ECO:0000256" key="1">
    <source>
        <dbReference type="ARBA" id="ARBA00004651"/>
    </source>
</evidence>
<name>A0A3R9Y6L6_9RICK</name>
<keyword evidence="5 8" id="KW-0812">Transmembrane</keyword>
<dbReference type="NCBIfam" id="TIGR00835">
    <property type="entry name" value="agcS"/>
    <property type="match status" value="1"/>
</dbReference>
<sequence>MSEAIFGFLSQLDIILWDYIGIIIILFVGVFLTIYSKFFQFRALFRLRTYIKDLVACAEKDKQGTHPIKLYFASVGGMVGLGNIVTVVSTVALGGPGSIIWLWVASFLGMLVKYSEVYLGIKYRVKNNENGFDGGPMYYLRVGFKNKILPIFVCILLCIYGAEVSQFLIITDTIINVFSLNNSHIDLNGIKFLYGRYIVIGLLLTFILLTSVKGVKRFANVCSAMIPPFMIGYIILGIWIIFDHSADLPDVFSLIFSSFFDYKSQAGGLISGGIFLTAHYGVSRAVYSGDIGIGYDSIIQSETQTLYPEKQARMSIFALFSDSLICTISILILLVTGMWQVKGLQPSEYVVNALKLYLPNVEYFMVVLFTFAGFTTITGYLVVGQKCAKYLNKKYGQFLYILYSIFAFIVFSFYDQEQVILIMSVSGGILMVINILGVFKLRKSIEFL</sequence>
<feature type="transmembrane region" description="Helical" evidence="8">
    <location>
        <begin position="316"/>
        <end position="341"/>
    </location>
</feature>
<evidence type="ECO:0000256" key="7">
    <source>
        <dbReference type="ARBA" id="ARBA00023136"/>
    </source>
</evidence>
<evidence type="ECO:0000256" key="2">
    <source>
        <dbReference type="ARBA" id="ARBA00009261"/>
    </source>
</evidence>
<dbReference type="AlphaFoldDB" id="A0A3R9Y6L6"/>
<evidence type="ECO:0000256" key="4">
    <source>
        <dbReference type="ARBA" id="ARBA00022475"/>
    </source>
</evidence>
<comment type="caution">
    <text evidence="9">The sequence shown here is derived from an EMBL/GenBank/DDBJ whole genome shotgun (WGS) entry which is preliminary data.</text>
</comment>
<dbReference type="EMBL" id="RXFM01000080">
    <property type="protein sequence ID" value="RST63412.1"/>
    <property type="molecule type" value="Genomic_DNA"/>
</dbReference>
<feature type="transmembrane region" description="Helical" evidence="8">
    <location>
        <begin position="148"/>
        <end position="170"/>
    </location>
</feature>
<evidence type="ECO:0000256" key="6">
    <source>
        <dbReference type="ARBA" id="ARBA00022989"/>
    </source>
</evidence>
<keyword evidence="6 8" id="KW-1133">Transmembrane helix</keyword>
<evidence type="ECO:0000256" key="5">
    <source>
        <dbReference type="ARBA" id="ARBA00022692"/>
    </source>
</evidence>
<feature type="transmembrane region" description="Helical" evidence="8">
    <location>
        <begin position="16"/>
        <end position="38"/>
    </location>
</feature>
<keyword evidence="10" id="KW-1185">Reference proteome</keyword>
<feature type="transmembrane region" description="Helical" evidence="8">
    <location>
        <begin position="361"/>
        <end position="383"/>
    </location>
</feature>
<protein>
    <submittedName>
        <fullName evidence="9">Amino acid carrier protein</fullName>
    </submittedName>
</protein>
<evidence type="ECO:0000256" key="8">
    <source>
        <dbReference type="RuleBase" id="RU363064"/>
    </source>
</evidence>
<evidence type="ECO:0000256" key="3">
    <source>
        <dbReference type="ARBA" id="ARBA00022448"/>
    </source>
</evidence>
<keyword evidence="8" id="KW-0769">Symport</keyword>
<gene>
    <name evidence="9" type="ORF">EIC27_05430</name>
</gene>
<evidence type="ECO:0000313" key="10">
    <source>
        <dbReference type="Proteomes" id="UP000279470"/>
    </source>
</evidence>
<keyword evidence="8" id="KW-0997">Cell inner membrane</keyword>
<dbReference type="OrthoDB" id="9806926at2"/>
<feature type="transmembrane region" description="Helical" evidence="8">
    <location>
        <begin position="70"/>
        <end position="93"/>
    </location>
</feature>
<accession>A0A3R9Y6L6</accession>
<dbReference type="Gene3D" id="1.20.1740.10">
    <property type="entry name" value="Amino acid/polyamine transporter I"/>
    <property type="match status" value="1"/>
</dbReference>
<reference evidence="10" key="1">
    <citation type="submission" date="2018-11" db="EMBL/GenBank/DDBJ databases">
        <title>Phylogenetic, genomic, and biogeographic characterization of a novel and ubiquitous marine invertebrate-associated Rickettsiales parasite, Candidatus Marinoinvertebrata rohwerii, gen. nov., sp. nov.</title>
        <authorList>
            <person name="Klinges J.G."/>
            <person name="Rosales S.M."/>
            <person name="Mcminds R."/>
            <person name="Shaver E.C."/>
            <person name="Shantz A."/>
            <person name="Peters E.C."/>
            <person name="Burkepile D.E."/>
            <person name="Silliman B.R."/>
            <person name="Vega Thurber R.L."/>
        </authorList>
    </citation>
    <scope>NUCLEOTIDE SEQUENCE [LARGE SCALE GENOMIC DNA]</scope>
    <source>
        <strain evidence="10">a_cerv_44</strain>
    </source>
</reference>
<comment type="similarity">
    <text evidence="2 8">Belongs to the alanine or glycine:cation symporter (AGCS) (TC 2.A.25) family.</text>
</comment>
<dbReference type="PANTHER" id="PTHR30330:SF3">
    <property type="entry name" value="TRANSCRIPTIONAL REGULATOR, LRP FAMILY"/>
    <property type="match status" value="1"/>
</dbReference>
<dbReference type="GO" id="GO:0005886">
    <property type="term" value="C:plasma membrane"/>
    <property type="evidence" value="ECO:0007669"/>
    <property type="project" value="UniProtKB-SubCell"/>
</dbReference>
<feature type="transmembrane region" description="Helical" evidence="8">
    <location>
        <begin position="420"/>
        <end position="439"/>
    </location>
</feature>
<evidence type="ECO:0000313" key="9">
    <source>
        <dbReference type="EMBL" id="RST63412.1"/>
    </source>
</evidence>
<dbReference type="PANTHER" id="PTHR30330">
    <property type="entry name" value="AGSS FAMILY TRANSPORTER, SODIUM-ALANINE"/>
    <property type="match status" value="1"/>
</dbReference>
<feature type="transmembrane region" description="Helical" evidence="8">
    <location>
        <begin position="99"/>
        <end position="119"/>
    </location>
</feature>
<feature type="transmembrane region" description="Helical" evidence="8">
    <location>
        <begin position="395"/>
        <end position="414"/>
    </location>
</feature>
<dbReference type="Proteomes" id="UP000279470">
    <property type="component" value="Unassembled WGS sequence"/>
</dbReference>
<organism evidence="9 10">
    <name type="scientific">Candidatus Aquarickettsia rohweri</name>
    <dbReference type="NCBI Taxonomy" id="2602574"/>
    <lineage>
        <taxon>Bacteria</taxon>
        <taxon>Pseudomonadati</taxon>
        <taxon>Pseudomonadota</taxon>
        <taxon>Alphaproteobacteria</taxon>
        <taxon>Rickettsiales</taxon>
        <taxon>Candidatus Midichloriaceae</taxon>
        <taxon>Candidatus Aquarickettsia</taxon>
    </lineage>
</organism>
<keyword evidence="3 8" id="KW-0813">Transport</keyword>
<keyword evidence="7 8" id="KW-0472">Membrane</keyword>
<dbReference type="InterPro" id="IPR001463">
    <property type="entry name" value="Na/Ala_symport"/>
</dbReference>
<keyword evidence="4" id="KW-1003">Cell membrane</keyword>
<feature type="transmembrane region" description="Helical" evidence="8">
    <location>
        <begin position="262"/>
        <end position="282"/>
    </location>
</feature>
<dbReference type="Pfam" id="PF01235">
    <property type="entry name" value="Na_Ala_symp"/>
    <property type="match status" value="1"/>
</dbReference>
<feature type="transmembrane region" description="Helical" evidence="8">
    <location>
        <begin position="221"/>
        <end position="242"/>
    </location>
</feature>
<dbReference type="GO" id="GO:0005283">
    <property type="term" value="F:amino acid:sodium symporter activity"/>
    <property type="evidence" value="ECO:0007669"/>
    <property type="project" value="InterPro"/>
</dbReference>
<dbReference type="RefSeq" id="WP_126045084.1">
    <property type="nucleotide sequence ID" value="NZ_RXFM01000080.1"/>
</dbReference>
<comment type="subcellular location">
    <subcellularLocation>
        <location evidence="8">Cell inner membrane</location>
        <topology evidence="8">Multi-pass membrane protein</topology>
    </subcellularLocation>
    <subcellularLocation>
        <location evidence="1">Cell membrane</location>
        <topology evidence="1">Multi-pass membrane protein</topology>
    </subcellularLocation>
</comment>
<feature type="transmembrane region" description="Helical" evidence="8">
    <location>
        <begin position="190"/>
        <end position="209"/>
    </location>
</feature>
<proteinExistence type="inferred from homology"/>